<comment type="caution">
    <text evidence="3">The sequence shown here is derived from an EMBL/GenBank/DDBJ whole genome shotgun (WGS) entry which is preliminary data.</text>
</comment>
<protein>
    <recommendedName>
        <fullName evidence="2">Amidohydrolase-related domain-containing protein</fullName>
    </recommendedName>
</protein>
<dbReference type="Proteomes" id="UP000241421">
    <property type="component" value="Unassembled WGS sequence"/>
</dbReference>
<dbReference type="SUPFAM" id="SSF51338">
    <property type="entry name" value="Composite domain of metallo-dependent hydrolases"/>
    <property type="match status" value="1"/>
</dbReference>
<dbReference type="PANTHER" id="PTHR43135:SF3">
    <property type="entry name" value="ALPHA-D-RIBOSE 1-METHYLPHOSPHONATE 5-TRIPHOSPHATE DIPHOSPHATASE"/>
    <property type="match status" value="1"/>
</dbReference>
<keyword evidence="4" id="KW-1185">Reference proteome</keyword>
<dbReference type="Gene3D" id="1.20.58.520">
    <property type="entry name" value="Amidohydrolase"/>
    <property type="match status" value="1"/>
</dbReference>
<sequence>MRAVLAGVKIVRKPPPSCTGWDAARKHRGAAGNFTFLSQRFGYDRANPTRGSYAYEFGRTFGLRNCQRVPTPMIKKLLFAGAACVALLLLLAAGLLLWPLPDMPRDGVEGDFVIRNVAVVDVGTGTIWQGRDVVLRDGKITSVGPAAPSRADDALIPIDGRGKYLMPGLWDMHTHSLKISPHYMHPLFIANGVTGVRDMSGCMSEPDSFFACIGDRNAWNKATKDRSGLSPRYVLQSSFQINGGNEVPDGFPGFFKARNAGEARQLVSFYRQAGANFLKPYSELSPVAYRALADEARRQGLTLAGHRPLRVSLGDLLAAGQRSVEHPRIFLQECHNGAAAVRARPDPLAASNAQLAWRLVNEHDRGRCAELMDAMAKSDTWWTPTLQVLQMGALAGNEAFRNDQRLRYIPFLFKKFLWAPDADRAARQPADASGRSLYATQYQMALGHVGQASSAGVKILAGTDAGDTYVFPGFGIHDELVELVKAGLSPAQALRSATLDAAIFSGLEDEFGSVTMGKTGDLILLDADPLADVRNTQRIAGLFFGGQFFDRTALDKLLGFAEERAGSVRTNLHLLWDGLNSELLRVQAAD</sequence>
<name>A0A2U2I4Z5_9BURK</name>
<dbReference type="GO" id="GO:0016810">
    <property type="term" value="F:hydrolase activity, acting on carbon-nitrogen (but not peptide) bonds"/>
    <property type="evidence" value="ECO:0007669"/>
    <property type="project" value="InterPro"/>
</dbReference>
<dbReference type="Gene3D" id="3.30.110.90">
    <property type="entry name" value="Amidohydrolase"/>
    <property type="match status" value="1"/>
</dbReference>
<dbReference type="PANTHER" id="PTHR43135">
    <property type="entry name" value="ALPHA-D-RIBOSE 1-METHYLPHOSPHONATE 5-TRIPHOSPHATE DIPHOSPHATASE"/>
    <property type="match status" value="1"/>
</dbReference>
<keyword evidence="1" id="KW-1133">Transmembrane helix</keyword>
<dbReference type="OrthoDB" id="9782972at2"/>
<dbReference type="Gene3D" id="2.30.40.10">
    <property type="entry name" value="Urease, subunit C, domain 1"/>
    <property type="match status" value="1"/>
</dbReference>
<feature type="transmembrane region" description="Helical" evidence="1">
    <location>
        <begin position="77"/>
        <end position="98"/>
    </location>
</feature>
<dbReference type="SUPFAM" id="SSF51556">
    <property type="entry name" value="Metallo-dependent hydrolases"/>
    <property type="match status" value="1"/>
</dbReference>
<dbReference type="InterPro" id="IPR011059">
    <property type="entry name" value="Metal-dep_hydrolase_composite"/>
</dbReference>
<dbReference type="EMBL" id="PXWF02000063">
    <property type="protein sequence ID" value="PWF54860.1"/>
    <property type="molecule type" value="Genomic_DNA"/>
</dbReference>
<dbReference type="InterPro" id="IPR032466">
    <property type="entry name" value="Metal_Hydrolase"/>
</dbReference>
<accession>A0A2U2I4Z5</accession>
<keyword evidence="1" id="KW-0472">Membrane</keyword>
<dbReference type="InterPro" id="IPR051781">
    <property type="entry name" value="Metallo-dep_Hydrolase"/>
</dbReference>
<dbReference type="AlphaFoldDB" id="A0A2U2I4Z5"/>
<gene>
    <name evidence="3" type="ORF">C7C56_004735</name>
</gene>
<keyword evidence="1" id="KW-0812">Transmembrane</keyword>
<organism evidence="3 4">
    <name type="scientific">Massilia glaciei</name>
    <dbReference type="NCBI Taxonomy" id="1524097"/>
    <lineage>
        <taxon>Bacteria</taxon>
        <taxon>Pseudomonadati</taxon>
        <taxon>Pseudomonadota</taxon>
        <taxon>Betaproteobacteria</taxon>
        <taxon>Burkholderiales</taxon>
        <taxon>Oxalobacteraceae</taxon>
        <taxon>Telluria group</taxon>
        <taxon>Massilia</taxon>
    </lineage>
</organism>
<feature type="domain" description="Amidohydrolase-related" evidence="2">
    <location>
        <begin position="452"/>
        <end position="547"/>
    </location>
</feature>
<reference evidence="3 4" key="1">
    <citation type="submission" date="2018-04" db="EMBL/GenBank/DDBJ databases">
        <title>Massilia violaceinigra sp. nov., a novel purple-pigmented bacterium isolated from Tianshan glacier, Xinjiang, China.</title>
        <authorList>
            <person name="Wang H."/>
        </authorList>
    </citation>
    <scope>NUCLEOTIDE SEQUENCE [LARGE SCALE GENOMIC DNA]</scope>
    <source>
        <strain evidence="3 4">B448-2</strain>
    </source>
</reference>
<evidence type="ECO:0000313" key="4">
    <source>
        <dbReference type="Proteomes" id="UP000241421"/>
    </source>
</evidence>
<dbReference type="InterPro" id="IPR006680">
    <property type="entry name" value="Amidohydro-rel"/>
</dbReference>
<dbReference type="Pfam" id="PF01979">
    <property type="entry name" value="Amidohydro_1"/>
    <property type="match status" value="1"/>
</dbReference>
<evidence type="ECO:0000313" key="3">
    <source>
        <dbReference type="EMBL" id="PWF54860.1"/>
    </source>
</evidence>
<evidence type="ECO:0000256" key="1">
    <source>
        <dbReference type="SAM" id="Phobius"/>
    </source>
</evidence>
<evidence type="ECO:0000259" key="2">
    <source>
        <dbReference type="Pfam" id="PF01979"/>
    </source>
</evidence>
<dbReference type="Gene3D" id="3.40.50.10910">
    <property type="entry name" value="Amidohydrolase"/>
    <property type="match status" value="1"/>
</dbReference>
<proteinExistence type="predicted"/>